<feature type="region of interest" description="Disordered" evidence="1">
    <location>
        <begin position="1"/>
        <end position="28"/>
    </location>
</feature>
<dbReference type="InParanoid" id="B2A786"/>
<organism evidence="2 3">
    <name type="scientific">Natranaerobius thermophilus (strain ATCC BAA-1301 / DSM 18059 / JW/NM-WN-LF)</name>
    <dbReference type="NCBI Taxonomy" id="457570"/>
    <lineage>
        <taxon>Bacteria</taxon>
        <taxon>Bacillati</taxon>
        <taxon>Bacillota</taxon>
        <taxon>Clostridia</taxon>
        <taxon>Natranaerobiales</taxon>
        <taxon>Natranaerobiaceae</taxon>
        <taxon>Natranaerobius</taxon>
    </lineage>
</organism>
<dbReference type="Proteomes" id="UP000001683">
    <property type="component" value="Chromosome"/>
</dbReference>
<evidence type="ECO:0000256" key="1">
    <source>
        <dbReference type="SAM" id="MobiDB-lite"/>
    </source>
</evidence>
<evidence type="ECO:0000313" key="3">
    <source>
        <dbReference type="Proteomes" id="UP000001683"/>
    </source>
</evidence>
<proteinExistence type="predicted"/>
<name>B2A786_NATTJ</name>
<reference evidence="2 3" key="2">
    <citation type="journal article" date="2011" name="J. Bacteriol.">
        <title>Complete genome sequence of the anaerobic, halophilic alkalithermophile Natranaerobius thermophilus JW/NM-WN-LF.</title>
        <authorList>
            <person name="Zhao B."/>
            <person name="Mesbah N.M."/>
            <person name="Dalin E."/>
            <person name="Goodwin L."/>
            <person name="Nolan M."/>
            <person name="Pitluck S."/>
            <person name="Chertkov O."/>
            <person name="Brettin T.S."/>
            <person name="Han J."/>
            <person name="Larimer F.W."/>
            <person name="Land M.L."/>
            <person name="Hauser L."/>
            <person name="Kyrpides N."/>
            <person name="Wiegel J."/>
        </authorList>
    </citation>
    <scope>NUCLEOTIDE SEQUENCE [LARGE SCALE GENOMIC DNA]</scope>
    <source>
        <strain evidence="3">ATCC BAA-1301 / DSM 18059 / JW/NM-WN-LF</strain>
    </source>
</reference>
<dbReference type="STRING" id="457570.Nther_0687"/>
<sequence>MTAWERSGDERPEREHRRKPDKECPREPGTIIRIFIPAGAAIEIGPLRITSPDGICLVISLQDLENLDQLIDLIQQAGGSVTIGNTEQTQE</sequence>
<dbReference type="HOGENOM" id="CLU_2423875_0_0_9"/>
<dbReference type="RefSeq" id="WP_012447164.1">
    <property type="nucleotide sequence ID" value="NC_010718.1"/>
</dbReference>
<keyword evidence="3" id="KW-1185">Reference proteome</keyword>
<dbReference type="AlphaFoldDB" id="B2A786"/>
<dbReference type="EMBL" id="CP001034">
    <property type="protein sequence ID" value="ACB84280.1"/>
    <property type="molecule type" value="Genomic_DNA"/>
</dbReference>
<dbReference type="KEGG" id="nth:Nther_0687"/>
<dbReference type="eggNOG" id="ENOG50332JB">
    <property type="taxonomic scope" value="Bacteria"/>
</dbReference>
<gene>
    <name evidence="2" type="ordered locus">Nther_0687</name>
</gene>
<evidence type="ECO:0000313" key="2">
    <source>
        <dbReference type="EMBL" id="ACB84280.1"/>
    </source>
</evidence>
<reference evidence="2 3" key="1">
    <citation type="submission" date="2008-04" db="EMBL/GenBank/DDBJ databases">
        <title>Complete sequence of chromosome of Natranaerobius thermophilus JW/NM-WN-LF.</title>
        <authorList>
            <consortium name="US DOE Joint Genome Institute"/>
            <person name="Copeland A."/>
            <person name="Lucas S."/>
            <person name="Lapidus A."/>
            <person name="Glavina del Rio T."/>
            <person name="Dalin E."/>
            <person name="Tice H."/>
            <person name="Bruce D."/>
            <person name="Goodwin L."/>
            <person name="Pitluck S."/>
            <person name="Chertkov O."/>
            <person name="Brettin T."/>
            <person name="Detter J.C."/>
            <person name="Han C."/>
            <person name="Kuske C.R."/>
            <person name="Schmutz J."/>
            <person name="Larimer F."/>
            <person name="Land M."/>
            <person name="Hauser L."/>
            <person name="Kyrpides N."/>
            <person name="Lykidis A."/>
            <person name="Mesbah N.M."/>
            <person name="Wiegel J."/>
        </authorList>
    </citation>
    <scope>NUCLEOTIDE SEQUENCE [LARGE SCALE GENOMIC DNA]</scope>
    <source>
        <strain evidence="3">ATCC BAA-1301 / DSM 18059 / JW/NM-WN-LF</strain>
    </source>
</reference>
<accession>B2A786</accession>
<protein>
    <submittedName>
        <fullName evidence="2">Uncharacterized protein</fullName>
    </submittedName>
</protein>
<feature type="compositionally biased region" description="Basic and acidic residues" evidence="1">
    <location>
        <begin position="1"/>
        <end position="26"/>
    </location>
</feature>